<reference evidence="1" key="1">
    <citation type="submission" date="2022-10" db="EMBL/GenBank/DDBJ databases">
        <title>The complete genomes of actinobacterial strains from the NBC collection.</title>
        <authorList>
            <person name="Joergensen T.S."/>
            <person name="Alvarez Arevalo M."/>
            <person name="Sterndorff E.B."/>
            <person name="Faurdal D."/>
            <person name="Vuksanovic O."/>
            <person name="Mourched A.-S."/>
            <person name="Charusanti P."/>
            <person name="Shaw S."/>
            <person name="Blin K."/>
            <person name="Weber T."/>
        </authorList>
    </citation>
    <scope>NUCLEOTIDE SEQUENCE</scope>
    <source>
        <strain evidence="1">NBC_00686</strain>
    </source>
</reference>
<sequence length="225" mass="25114">MSVDQSQVVLRSRRGTQMAAAFLVFGRESALQFLPVTPCRSLHAVRAAQATPSSMAVRRRMRFLLRLHPRAPASVRHVRPHPTLDRSGPEWTGYVRSVLRRHQRLSLLDLRFRPETERGTRCARCVLRDRLATEFLSSSGEVPAEVRPLIDALVRAPKARSILVWLDKPHGGAACLRRLVDDDLPLTHETLDSVEPGQGTASLRATLVHLSVLPTRNEPLAGLQP</sequence>
<gene>
    <name evidence="1" type="ORF">OG929_44165</name>
</gene>
<organism evidence="1 2">
    <name type="scientific">Streptomyces pseudovenezuelae</name>
    <dbReference type="NCBI Taxonomy" id="67350"/>
    <lineage>
        <taxon>Bacteria</taxon>
        <taxon>Bacillati</taxon>
        <taxon>Actinomycetota</taxon>
        <taxon>Actinomycetes</taxon>
        <taxon>Kitasatosporales</taxon>
        <taxon>Streptomycetaceae</taxon>
        <taxon>Streptomyces</taxon>
        <taxon>Streptomyces aurantiacus group</taxon>
    </lineage>
</organism>
<accession>A0ABZ1X9K7</accession>
<name>A0ABZ1X9K7_9ACTN</name>
<dbReference type="RefSeq" id="WP_329272400.1">
    <property type="nucleotide sequence ID" value="NZ_CP109011.1"/>
</dbReference>
<dbReference type="Proteomes" id="UP001432168">
    <property type="component" value="Chromosome"/>
</dbReference>
<protein>
    <submittedName>
        <fullName evidence="1">Uncharacterized protein</fullName>
    </submittedName>
</protein>
<keyword evidence="2" id="KW-1185">Reference proteome</keyword>
<evidence type="ECO:0000313" key="2">
    <source>
        <dbReference type="Proteomes" id="UP001432168"/>
    </source>
</evidence>
<proteinExistence type="predicted"/>
<dbReference type="EMBL" id="CP109011">
    <property type="protein sequence ID" value="WUT48850.1"/>
    <property type="molecule type" value="Genomic_DNA"/>
</dbReference>
<evidence type="ECO:0000313" key="1">
    <source>
        <dbReference type="EMBL" id="WUT48850.1"/>
    </source>
</evidence>